<feature type="transmembrane region" description="Helical" evidence="1">
    <location>
        <begin position="275"/>
        <end position="293"/>
    </location>
</feature>
<keyword evidence="1" id="KW-0812">Transmembrane</keyword>
<keyword evidence="3" id="KW-1185">Reference proteome</keyword>
<proteinExistence type="predicted"/>
<dbReference type="RefSeq" id="WP_251800868.1">
    <property type="nucleotide sequence ID" value="NZ_JAMQOL010000037.1"/>
</dbReference>
<keyword evidence="1" id="KW-0472">Membrane</keyword>
<feature type="transmembrane region" description="Helical" evidence="1">
    <location>
        <begin position="171"/>
        <end position="192"/>
    </location>
</feature>
<protein>
    <submittedName>
        <fullName evidence="2">Uncharacterized protein</fullName>
    </submittedName>
</protein>
<comment type="caution">
    <text evidence="2">The sequence shown here is derived from an EMBL/GenBank/DDBJ whole genome shotgun (WGS) entry which is preliminary data.</text>
</comment>
<name>A0ABT0Y5E1_9ACTN</name>
<organism evidence="2 3">
    <name type="scientific">Paractinoplanes hotanensis</name>
    <dbReference type="NCBI Taxonomy" id="2906497"/>
    <lineage>
        <taxon>Bacteria</taxon>
        <taxon>Bacillati</taxon>
        <taxon>Actinomycetota</taxon>
        <taxon>Actinomycetes</taxon>
        <taxon>Micromonosporales</taxon>
        <taxon>Micromonosporaceae</taxon>
        <taxon>Paractinoplanes</taxon>
    </lineage>
</organism>
<evidence type="ECO:0000313" key="3">
    <source>
        <dbReference type="Proteomes" id="UP001523216"/>
    </source>
</evidence>
<dbReference type="EMBL" id="JAMQOL010000037">
    <property type="protein sequence ID" value="MCM4081075.1"/>
    <property type="molecule type" value="Genomic_DNA"/>
</dbReference>
<evidence type="ECO:0000313" key="2">
    <source>
        <dbReference type="EMBL" id="MCM4081075.1"/>
    </source>
</evidence>
<reference evidence="2 3" key="1">
    <citation type="submission" date="2022-06" db="EMBL/GenBank/DDBJ databases">
        <title>Actinoplanes abujensis sp. nov., isolated from Nigerian arid soil.</title>
        <authorList>
            <person name="Ding P."/>
        </authorList>
    </citation>
    <scope>NUCLEOTIDE SEQUENCE [LARGE SCALE GENOMIC DNA]</scope>
    <source>
        <strain evidence="3">TRM88002</strain>
    </source>
</reference>
<feature type="transmembrane region" description="Helical" evidence="1">
    <location>
        <begin position="231"/>
        <end position="255"/>
    </location>
</feature>
<dbReference type="Proteomes" id="UP001523216">
    <property type="component" value="Unassembled WGS sequence"/>
</dbReference>
<accession>A0ABT0Y5E1</accession>
<evidence type="ECO:0000256" key="1">
    <source>
        <dbReference type="SAM" id="Phobius"/>
    </source>
</evidence>
<gene>
    <name evidence="2" type="ORF">LXN57_26210</name>
</gene>
<feature type="transmembrane region" description="Helical" evidence="1">
    <location>
        <begin position="125"/>
        <end position="143"/>
    </location>
</feature>
<sequence>MSEMSRGESRDLFSHCPSGCVCGVRELVARQAEQGERSADEVDATEMRSLLVAVRDGYETVRSDPRLVVRRHAATSRYDKAERHLNRMRTTLAEGQVEAAAAKVAEAERSADESTEPRRPRWLRLVRWPTVIGIGFFDVWYFSQVFRFLTSQTGDATSGGMAKVYAMLETLVAVVPGLVLAIVIAASADLLLRPLRAWKAAAFRKPEPIGEGEKVSRGRRLLRGLGAIGRWFLRLVWWLLPVLFVLFVLSVIAIWSALRAKYSTAPPNGYPQPSVILLILLLALGTIVVKMLADDDVADKISAARRRLNWQRRRYRLFAYQADRLIGAYDSAWRDLRTLRDDLVGLLRIKMLSAWEGFILRVRSLHRMAGNVTAAPWPTGDDRPHPHQEFEGVPQPALELGPLLEICRLIDERHPDRLRTLKRDIDDEYARQVGGRLLTVVEPPAIEAA</sequence>
<keyword evidence="1" id="KW-1133">Transmembrane helix</keyword>